<accession>A0ACB8SKW9</accession>
<evidence type="ECO:0000313" key="1">
    <source>
        <dbReference type="EMBL" id="KAI0057219.1"/>
    </source>
</evidence>
<protein>
    <submittedName>
        <fullName evidence="1">PQ-loop-domain-containing protein</fullName>
    </submittedName>
</protein>
<reference evidence="1" key="1">
    <citation type="submission" date="2021-03" db="EMBL/GenBank/DDBJ databases">
        <authorList>
            <consortium name="DOE Joint Genome Institute"/>
            <person name="Ahrendt S."/>
            <person name="Looney B.P."/>
            <person name="Miyauchi S."/>
            <person name="Morin E."/>
            <person name="Drula E."/>
            <person name="Courty P.E."/>
            <person name="Chicoki N."/>
            <person name="Fauchery L."/>
            <person name="Kohler A."/>
            <person name="Kuo A."/>
            <person name="Labutti K."/>
            <person name="Pangilinan J."/>
            <person name="Lipzen A."/>
            <person name="Riley R."/>
            <person name="Andreopoulos W."/>
            <person name="He G."/>
            <person name="Johnson J."/>
            <person name="Barry K.W."/>
            <person name="Grigoriev I.V."/>
            <person name="Nagy L."/>
            <person name="Hibbett D."/>
            <person name="Henrissat B."/>
            <person name="Matheny P.B."/>
            <person name="Labbe J."/>
            <person name="Martin F."/>
        </authorList>
    </citation>
    <scope>NUCLEOTIDE SEQUENCE</scope>
    <source>
        <strain evidence="1">HHB10654</strain>
    </source>
</reference>
<keyword evidence="2" id="KW-1185">Reference proteome</keyword>
<proteinExistence type="predicted"/>
<gene>
    <name evidence="1" type="ORF">BV25DRAFT_1831364</name>
</gene>
<organism evidence="1 2">
    <name type="scientific">Artomyces pyxidatus</name>
    <dbReference type="NCBI Taxonomy" id="48021"/>
    <lineage>
        <taxon>Eukaryota</taxon>
        <taxon>Fungi</taxon>
        <taxon>Dikarya</taxon>
        <taxon>Basidiomycota</taxon>
        <taxon>Agaricomycotina</taxon>
        <taxon>Agaricomycetes</taxon>
        <taxon>Russulales</taxon>
        <taxon>Auriscalpiaceae</taxon>
        <taxon>Artomyces</taxon>
    </lineage>
</organism>
<sequence length="259" mass="28630">MPVNPVAENVFGTLGTVCWMIQLLPQIWKSWRTKDTEGLSPWLVLGWCLAAIPLGIYAIVQDLNVPLIIQPQLFGFFALVSWVQCMFYGEKHSLRWCATAMLSIMILFAGLETGVVYAVRPSYRRGDQSAKRAVQFFGILSSVMLSLALFPQYYEIYKYRAVIGISVLFMLVDMLGGIFSDLSLVFKPHFDTIASVTYSLVVVLDGVVLIAAAILNPRARRQGRLPVHARVTDPSSPPTIPTSPPDEDKESAAINSSAS</sequence>
<dbReference type="Proteomes" id="UP000814140">
    <property type="component" value="Unassembled WGS sequence"/>
</dbReference>
<dbReference type="EMBL" id="MU277250">
    <property type="protein sequence ID" value="KAI0057219.1"/>
    <property type="molecule type" value="Genomic_DNA"/>
</dbReference>
<reference evidence="1" key="2">
    <citation type="journal article" date="2022" name="New Phytol.">
        <title>Evolutionary transition to the ectomycorrhizal habit in the genomes of a hyperdiverse lineage of mushroom-forming fungi.</title>
        <authorList>
            <person name="Looney B."/>
            <person name="Miyauchi S."/>
            <person name="Morin E."/>
            <person name="Drula E."/>
            <person name="Courty P.E."/>
            <person name="Kohler A."/>
            <person name="Kuo A."/>
            <person name="LaButti K."/>
            <person name="Pangilinan J."/>
            <person name="Lipzen A."/>
            <person name="Riley R."/>
            <person name="Andreopoulos W."/>
            <person name="He G."/>
            <person name="Johnson J."/>
            <person name="Nolan M."/>
            <person name="Tritt A."/>
            <person name="Barry K.W."/>
            <person name="Grigoriev I.V."/>
            <person name="Nagy L.G."/>
            <person name="Hibbett D."/>
            <person name="Henrissat B."/>
            <person name="Matheny P.B."/>
            <person name="Labbe J."/>
            <person name="Martin F.M."/>
        </authorList>
    </citation>
    <scope>NUCLEOTIDE SEQUENCE</scope>
    <source>
        <strain evidence="1">HHB10654</strain>
    </source>
</reference>
<comment type="caution">
    <text evidence="1">The sequence shown here is derived from an EMBL/GenBank/DDBJ whole genome shotgun (WGS) entry which is preliminary data.</text>
</comment>
<name>A0ACB8SKW9_9AGAM</name>
<evidence type="ECO:0000313" key="2">
    <source>
        <dbReference type="Proteomes" id="UP000814140"/>
    </source>
</evidence>